<feature type="transmembrane region" description="Helical" evidence="6">
    <location>
        <begin position="103"/>
        <end position="128"/>
    </location>
</feature>
<comment type="subcellular location">
    <subcellularLocation>
        <location evidence="1">Membrane</location>
        <topology evidence="1">Multi-pass membrane protein</topology>
    </subcellularLocation>
</comment>
<comment type="caution">
    <text evidence="7">The sequence shown here is derived from an EMBL/GenBank/DDBJ whole genome shotgun (WGS) entry which is preliminary data.</text>
</comment>
<reference evidence="7 8" key="1">
    <citation type="journal article" date="2012" name="J. Bacteriol.">
        <title>Genome of Bacillus macauensis ZFHKF-1, a Long-Chain-Forming Bacterium.</title>
        <authorList>
            <person name="Cai L."/>
            <person name="Zhang T."/>
        </authorList>
    </citation>
    <scope>NUCLEOTIDE SEQUENCE [LARGE SCALE GENOMIC DNA]</scope>
    <source>
        <strain evidence="7 8">ZFHKF-1</strain>
    </source>
</reference>
<dbReference type="GO" id="GO:0051301">
    <property type="term" value="P:cell division"/>
    <property type="evidence" value="ECO:0007669"/>
    <property type="project" value="UniProtKB-KW"/>
</dbReference>
<evidence type="ECO:0000313" key="7">
    <source>
        <dbReference type="EMBL" id="EIT86471.1"/>
    </source>
</evidence>
<evidence type="ECO:0000256" key="2">
    <source>
        <dbReference type="ARBA" id="ARBA00022692"/>
    </source>
</evidence>
<keyword evidence="7" id="KW-0131">Cell cycle</keyword>
<dbReference type="PROSITE" id="PS51257">
    <property type="entry name" value="PROKAR_LIPOPROTEIN"/>
    <property type="match status" value="1"/>
</dbReference>
<feature type="transmembrane region" description="Helical" evidence="6">
    <location>
        <begin position="172"/>
        <end position="189"/>
    </location>
</feature>
<feature type="transmembrane region" description="Helical" evidence="6">
    <location>
        <begin position="291"/>
        <end position="308"/>
    </location>
</feature>
<dbReference type="GO" id="GO:0032153">
    <property type="term" value="C:cell division site"/>
    <property type="evidence" value="ECO:0007669"/>
    <property type="project" value="TreeGrafter"/>
</dbReference>
<dbReference type="eggNOG" id="COG0772">
    <property type="taxonomic scope" value="Bacteria"/>
</dbReference>
<feature type="transmembrane region" description="Helical" evidence="6">
    <location>
        <begin position="73"/>
        <end position="91"/>
    </location>
</feature>
<evidence type="ECO:0000256" key="4">
    <source>
        <dbReference type="ARBA" id="ARBA00022989"/>
    </source>
</evidence>
<keyword evidence="3" id="KW-0133">Cell shape</keyword>
<dbReference type="InterPro" id="IPR001182">
    <property type="entry name" value="FtsW/RodA"/>
</dbReference>
<keyword evidence="5 6" id="KW-0472">Membrane</keyword>
<keyword evidence="7" id="KW-0132">Cell division</keyword>
<feature type="transmembrane region" description="Helical" evidence="6">
    <location>
        <begin position="149"/>
        <end position="166"/>
    </location>
</feature>
<dbReference type="PATRIC" id="fig|1196324.3.peg.1201"/>
<feature type="transmembrane region" description="Helical" evidence="6">
    <location>
        <begin position="48"/>
        <end position="66"/>
    </location>
</feature>
<keyword evidence="8" id="KW-1185">Reference proteome</keyword>
<dbReference type="PANTHER" id="PTHR30474">
    <property type="entry name" value="CELL CYCLE PROTEIN"/>
    <property type="match status" value="1"/>
</dbReference>
<sequence length="394" mass="44371">MQEIKEFFSKLDYGLLFFLFLFSIISCLFVFSGQQTGQYEANFVPKQIGWYVFSILLMLAVAFLDFDQLKRLSWYIFGFVLVFIIILRFSPESIAKPINGSKAWFQLPLLGSFQPSEFMKIAFIILLSNMAEKHNERYIARTISSDFRLIGKMTLVCLVPFIFVYIQPDTGMIMLYLAIIIPILITSGISWKIIAAVAALPTIILSTLLVLYFKYNDFFESQLLSLVQNHQRERINGWLKPYEYVNEGYQTKQAITAIGSGMVSGKGWTEGNMYVPEAHTDFIFSMIGEDLGFVGTAAVVTLYFILMYKIIGIAHGSKNSFGGYMCAGIVGVLSFQAFQNIGMNIGLLPVTGVTLPFLSYGGSSLLSNMILMGLVVGVKVQTRKFMFEVNDLKM</sequence>
<dbReference type="GO" id="GO:0005886">
    <property type="term" value="C:plasma membrane"/>
    <property type="evidence" value="ECO:0007669"/>
    <property type="project" value="TreeGrafter"/>
</dbReference>
<dbReference type="GO" id="GO:0015648">
    <property type="term" value="F:lipid-linked peptidoglycan transporter activity"/>
    <property type="evidence" value="ECO:0007669"/>
    <property type="project" value="TreeGrafter"/>
</dbReference>
<feature type="transmembrane region" description="Helical" evidence="6">
    <location>
        <begin position="320"/>
        <end position="338"/>
    </location>
</feature>
<proteinExistence type="predicted"/>
<keyword evidence="2 6" id="KW-0812">Transmembrane</keyword>
<feature type="transmembrane region" description="Helical" evidence="6">
    <location>
        <begin position="12"/>
        <end position="33"/>
    </location>
</feature>
<dbReference type="InterPro" id="IPR018365">
    <property type="entry name" value="Cell_cycle_FtsW-rel_CS"/>
</dbReference>
<keyword evidence="4 6" id="KW-1133">Transmembrane helix</keyword>
<evidence type="ECO:0000313" key="8">
    <source>
        <dbReference type="Proteomes" id="UP000004080"/>
    </source>
</evidence>
<dbReference type="AlphaFoldDB" id="I8J3Z2"/>
<protein>
    <submittedName>
        <fullName evidence="7">FtsW/RodA/SpoVE family cell division protein</fullName>
    </submittedName>
</protein>
<evidence type="ECO:0000256" key="6">
    <source>
        <dbReference type="SAM" id="Phobius"/>
    </source>
</evidence>
<dbReference type="PROSITE" id="PS00428">
    <property type="entry name" value="FTSW_RODA_SPOVE"/>
    <property type="match status" value="1"/>
</dbReference>
<name>I8J3Z2_9BACL</name>
<evidence type="ECO:0000256" key="1">
    <source>
        <dbReference type="ARBA" id="ARBA00004141"/>
    </source>
</evidence>
<evidence type="ECO:0000256" key="3">
    <source>
        <dbReference type="ARBA" id="ARBA00022960"/>
    </source>
</evidence>
<feature type="transmembrane region" description="Helical" evidence="6">
    <location>
        <begin position="358"/>
        <end position="378"/>
    </location>
</feature>
<dbReference type="EMBL" id="AKKV01000021">
    <property type="protein sequence ID" value="EIT86471.1"/>
    <property type="molecule type" value="Genomic_DNA"/>
</dbReference>
<evidence type="ECO:0000256" key="5">
    <source>
        <dbReference type="ARBA" id="ARBA00023136"/>
    </source>
</evidence>
<gene>
    <name evidence="7" type="ORF">A374_05896</name>
</gene>
<dbReference type="Pfam" id="PF01098">
    <property type="entry name" value="FTSW_RODA_SPOVE"/>
    <property type="match status" value="1"/>
</dbReference>
<feature type="transmembrane region" description="Helical" evidence="6">
    <location>
        <begin position="196"/>
        <end position="215"/>
    </location>
</feature>
<dbReference type="GO" id="GO:0008360">
    <property type="term" value="P:regulation of cell shape"/>
    <property type="evidence" value="ECO:0007669"/>
    <property type="project" value="UniProtKB-KW"/>
</dbReference>
<dbReference type="Proteomes" id="UP000004080">
    <property type="component" value="Unassembled WGS sequence"/>
</dbReference>
<dbReference type="PANTHER" id="PTHR30474:SF1">
    <property type="entry name" value="PEPTIDOGLYCAN GLYCOSYLTRANSFERASE MRDB"/>
    <property type="match status" value="1"/>
</dbReference>
<dbReference type="STRING" id="1196324.A374_05896"/>
<accession>I8J3Z2</accession>
<organism evidence="7 8">
    <name type="scientific">Fictibacillus macauensis ZFHKF-1</name>
    <dbReference type="NCBI Taxonomy" id="1196324"/>
    <lineage>
        <taxon>Bacteria</taxon>
        <taxon>Bacillati</taxon>
        <taxon>Bacillota</taxon>
        <taxon>Bacilli</taxon>
        <taxon>Bacillales</taxon>
        <taxon>Fictibacillaceae</taxon>
        <taxon>Fictibacillus</taxon>
    </lineage>
</organism>